<proteinExistence type="predicted"/>
<evidence type="ECO:0000313" key="2">
    <source>
        <dbReference type="Proteomes" id="UP000799118"/>
    </source>
</evidence>
<gene>
    <name evidence="1" type="ORF">BT96DRAFT_164465</name>
</gene>
<keyword evidence="2" id="KW-1185">Reference proteome</keyword>
<dbReference type="AlphaFoldDB" id="A0A6A4H9U5"/>
<dbReference type="Proteomes" id="UP000799118">
    <property type="component" value="Unassembled WGS sequence"/>
</dbReference>
<organism evidence="1 2">
    <name type="scientific">Gymnopus androsaceus JB14</name>
    <dbReference type="NCBI Taxonomy" id="1447944"/>
    <lineage>
        <taxon>Eukaryota</taxon>
        <taxon>Fungi</taxon>
        <taxon>Dikarya</taxon>
        <taxon>Basidiomycota</taxon>
        <taxon>Agaricomycotina</taxon>
        <taxon>Agaricomycetes</taxon>
        <taxon>Agaricomycetidae</taxon>
        <taxon>Agaricales</taxon>
        <taxon>Marasmiineae</taxon>
        <taxon>Omphalotaceae</taxon>
        <taxon>Gymnopus</taxon>
    </lineage>
</organism>
<evidence type="ECO:0000313" key="1">
    <source>
        <dbReference type="EMBL" id="KAE9394992.1"/>
    </source>
</evidence>
<name>A0A6A4H9U5_9AGAR</name>
<accession>A0A6A4H9U5</accession>
<reference evidence="1" key="1">
    <citation type="journal article" date="2019" name="Environ. Microbiol.">
        <title>Fungal ecological strategies reflected in gene transcription - a case study of two litter decomposers.</title>
        <authorList>
            <person name="Barbi F."/>
            <person name="Kohler A."/>
            <person name="Barry K."/>
            <person name="Baskaran P."/>
            <person name="Daum C."/>
            <person name="Fauchery L."/>
            <person name="Ihrmark K."/>
            <person name="Kuo A."/>
            <person name="LaButti K."/>
            <person name="Lipzen A."/>
            <person name="Morin E."/>
            <person name="Grigoriev I.V."/>
            <person name="Henrissat B."/>
            <person name="Lindahl B."/>
            <person name="Martin F."/>
        </authorList>
    </citation>
    <scope>NUCLEOTIDE SEQUENCE</scope>
    <source>
        <strain evidence="1">JB14</strain>
    </source>
</reference>
<protein>
    <submittedName>
        <fullName evidence="1">Uncharacterized protein</fullName>
    </submittedName>
</protein>
<sequence length="239" mass="27394">MIWFYTRLFHRQSNSRVVQCGKASLVRRERRAMRLALAFAGLAGATIVSVSDPLSFDVDMYSRSTTVTAIAATVGLRDRGGGSLHIEIDSQQLNERIIKRITHRDHCDKQIQIGSGCKNWWAGVKSKFFCVLYTGRRLFVFVIVSVIIHKIAHDNSFQIHRPTILVHPLNRACRLHSFAIEGQIILLFRISAVVQFLTLWSSLQYNFLWKRADAATIAPGLVFSRLRRQLRNKRHAHQE</sequence>
<dbReference type="EMBL" id="ML769539">
    <property type="protein sequence ID" value="KAE9394992.1"/>
    <property type="molecule type" value="Genomic_DNA"/>
</dbReference>